<comment type="caution">
    <text evidence="1">The sequence shown here is derived from an EMBL/GenBank/DDBJ whole genome shotgun (WGS) entry which is preliminary data.</text>
</comment>
<sequence>MDKQREEMNLEKIRTRLAHEKSFLGKVVGGVITESGDGFEELFEKDLKRLKVGPHEQVIAEMNNGDEYFVMLSWDVLITDYINNKVM</sequence>
<organism evidence="1 2">
    <name type="scientific">Paenibacillus medicaginis</name>
    <dbReference type="NCBI Taxonomy" id="1470560"/>
    <lineage>
        <taxon>Bacteria</taxon>
        <taxon>Bacillati</taxon>
        <taxon>Bacillota</taxon>
        <taxon>Bacilli</taxon>
        <taxon>Bacillales</taxon>
        <taxon>Paenibacillaceae</taxon>
        <taxon>Paenibacillus</taxon>
    </lineage>
</organism>
<dbReference type="RefSeq" id="WP_375520260.1">
    <property type="nucleotide sequence ID" value="NZ_JBHIRY010000009.1"/>
</dbReference>
<evidence type="ECO:0000313" key="2">
    <source>
        <dbReference type="Proteomes" id="UP001580430"/>
    </source>
</evidence>
<evidence type="ECO:0000313" key="1">
    <source>
        <dbReference type="EMBL" id="MFB5761117.1"/>
    </source>
</evidence>
<proteinExistence type="predicted"/>
<reference evidence="1 2" key="1">
    <citation type="submission" date="2024-09" db="EMBL/GenBank/DDBJ databases">
        <title>Paenibacillus zeirhizospherea sp. nov., isolated from surface of the maize (Zea mays) roots in a horticulture field, Hungary.</title>
        <authorList>
            <person name="Marton D."/>
            <person name="Farkas M."/>
            <person name="Bedics A."/>
            <person name="Toth E."/>
            <person name="Tancsics A."/>
            <person name="Boka K."/>
            <person name="Marati G."/>
            <person name="Kriszt B."/>
            <person name="Cserhati M."/>
        </authorList>
    </citation>
    <scope>NUCLEOTIDE SEQUENCE [LARGE SCALE GENOMIC DNA]</scope>
    <source>
        <strain evidence="1 2">JCM 18446</strain>
    </source>
</reference>
<protein>
    <submittedName>
        <fullName evidence="1">Uncharacterized protein</fullName>
    </submittedName>
</protein>
<dbReference type="Proteomes" id="UP001580430">
    <property type="component" value="Unassembled WGS sequence"/>
</dbReference>
<dbReference type="EMBL" id="JBHIRY010000009">
    <property type="protein sequence ID" value="MFB5761117.1"/>
    <property type="molecule type" value="Genomic_DNA"/>
</dbReference>
<gene>
    <name evidence="1" type="ORF">ACE5LO_12015</name>
</gene>
<name>A0ABV5C0S2_9BACL</name>
<keyword evidence="2" id="KW-1185">Reference proteome</keyword>
<accession>A0ABV5C0S2</accession>